<sequence>MSEDEAKAQPAVYKMISSSVAAAEDIRIVAKVQDMLDLMRQDNIELLLRFGAVPDTITGKVDVRISAKVRSLAISQSTGPSGSVLSTLAISPIWKPEPGKTLDDYYDVEFMPPVGGHIHPFKKSPLRRRRSGSAL</sequence>
<organism evidence="1 2">
    <name type="scientific">Rhizobium fredii</name>
    <name type="common">Sinorhizobium fredii</name>
    <dbReference type="NCBI Taxonomy" id="380"/>
    <lineage>
        <taxon>Bacteria</taxon>
        <taxon>Pseudomonadati</taxon>
        <taxon>Pseudomonadota</taxon>
        <taxon>Alphaproteobacteria</taxon>
        <taxon>Hyphomicrobiales</taxon>
        <taxon>Rhizobiaceae</taxon>
        <taxon>Sinorhizobium/Ensifer group</taxon>
        <taxon>Sinorhizobium</taxon>
    </lineage>
</organism>
<evidence type="ECO:0000313" key="1">
    <source>
        <dbReference type="EMBL" id="MQX06774.1"/>
    </source>
</evidence>
<reference evidence="1 2" key="1">
    <citation type="journal article" date="2013" name="Genome Biol.">
        <title>Comparative genomics of the core and accessory genomes of 48 Sinorhizobium strains comprising five genospecies.</title>
        <authorList>
            <person name="Sugawara M."/>
            <person name="Epstein B."/>
            <person name="Badgley B.D."/>
            <person name="Unno T."/>
            <person name="Xu L."/>
            <person name="Reese J."/>
            <person name="Gyaneshwar P."/>
            <person name="Denny R."/>
            <person name="Mudge J."/>
            <person name="Bharti A.K."/>
            <person name="Farmer A.D."/>
            <person name="May G.D."/>
            <person name="Woodward J.E."/>
            <person name="Medigue C."/>
            <person name="Vallenet D."/>
            <person name="Lajus A."/>
            <person name="Rouy Z."/>
            <person name="Martinez-Vaz B."/>
            <person name="Tiffin P."/>
            <person name="Young N.D."/>
            <person name="Sadowsky M.J."/>
        </authorList>
    </citation>
    <scope>NUCLEOTIDE SEQUENCE [LARGE SCALE GENOMIC DNA]</scope>
    <source>
        <strain evidence="1 2">USDA205</strain>
    </source>
</reference>
<protein>
    <submittedName>
        <fullName evidence="1">Uncharacterized protein</fullName>
    </submittedName>
</protein>
<dbReference type="EMBL" id="WISZ01000004">
    <property type="protein sequence ID" value="MQX06774.1"/>
    <property type="molecule type" value="Genomic_DNA"/>
</dbReference>
<dbReference type="AlphaFoldDB" id="A0A844A126"/>
<proteinExistence type="predicted"/>
<dbReference type="Proteomes" id="UP000466694">
    <property type="component" value="Unassembled WGS sequence"/>
</dbReference>
<name>A0A844A126_RHIFR</name>
<evidence type="ECO:0000313" key="2">
    <source>
        <dbReference type="Proteomes" id="UP000466694"/>
    </source>
</evidence>
<gene>
    <name evidence="1" type="ORF">GHK48_00080</name>
</gene>
<comment type="caution">
    <text evidence="1">The sequence shown here is derived from an EMBL/GenBank/DDBJ whole genome shotgun (WGS) entry which is preliminary data.</text>
</comment>
<dbReference type="RefSeq" id="WP_141322235.1">
    <property type="nucleotide sequence ID" value="NZ_BJNI01000062.1"/>
</dbReference>
<accession>A0A844A126</accession>